<protein>
    <submittedName>
        <fullName evidence="1">Restriction alleviation protein</fullName>
    </submittedName>
</protein>
<accession>A0A8S5R3Y7</accession>
<evidence type="ECO:0000313" key="1">
    <source>
        <dbReference type="EMBL" id="DAE26183.1"/>
    </source>
</evidence>
<reference evidence="1" key="1">
    <citation type="journal article" date="2021" name="Proc. Natl. Acad. Sci. U.S.A.">
        <title>A Catalog of Tens of Thousands of Viruses from Human Metagenomes Reveals Hidden Associations with Chronic Diseases.</title>
        <authorList>
            <person name="Tisza M.J."/>
            <person name="Buck C.B."/>
        </authorList>
    </citation>
    <scope>NUCLEOTIDE SEQUENCE</scope>
    <source>
        <strain evidence="1">CtcMb1</strain>
    </source>
</reference>
<dbReference type="Pfam" id="PF14354">
    <property type="entry name" value="Lar_restr_allev"/>
    <property type="match status" value="1"/>
</dbReference>
<proteinExistence type="predicted"/>
<name>A0A8S5R3Y7_9CAUD</name>
<sequence>MAELKPCPFCGGDVEETGGSCNFGKKIMTLNVKCRKCGTSVALKTAWNTNAYIEAVEAWNRSVNHA</sequence>
<organism evidence="1">
    <name type="scientific">Siphoviridae sp. ctcMb1</name>
    <dbReference type="NCBI Taxonomy" id="2827276"/>
    <lineage>
        <taxon>Viruses</taxon>
        <taxon>Duplodnaviria</taxon>
        <taxon>Heunggongvirae</taxon>
        <taxon>Uroviricota</taxon>
        <taxon>Caudoviricetes</taxon>
    </lineage>
</organism>
<dbReference type="EMBL" id="BK015811">
    <property type="protein sequence ID" value="DAE26183.1"/>
    <property type="molecule type" value="Genomic_DNA"/>
</dbReference>